<dbReference type="RefSeq" id="WP_068549204.1">
    <property type="nucleotide sequence ID" value="NZ_AP013035.1"/>
</dbReference>
<dbReference type="AlphaFoldDB" id="A0A0S3QSH2"/>
<protein>
    <recommendedName>
        <fullName evidence="2">UPF0235 protein TST_0479</fullName>
    </recommendedName>
</protein>
<evidence type="ECO:0000256" key="1">
    <source>
        <dbReference type="ARBA" id="ARBA00010364"/>
    </source>
</evidence>
<dbReference type="PANTHER" id="PTHR13420">
    <property type="entry name" value="UPF0235 PROTEIN C15ORF40"/>
    <property type="match status" value="1"/>
</dbReference>
<dbReference type="GO" id="GO:0005737">
    <property type="term" value="C:cytoplasm"/>
    <property type="evidence" value="ECO:0007669"/>
    <property type="project" value="TreeGrafter"/>
</dbReference>
<name>A0A0S3QSH2_THET7</name>
<sequence>MNWISEKDDGVVIRVKVQPKASRTKHQNAGDYLKIWVTSPPVDGKANEAVVEYLSKILKVSKSRISLVSGEKSRDKNISIEGVTKDEIKEKLGC</sequence>
<dbReference type="Gene3D" id="3.30.1200.10">
    <property type="entry name" value="YggU-like"/>
    <property type="match status" value="1"/>
</dbReference>
<organism evidence="3 4">
    <name type="scientific">Thermosulfidibacter takaii (strain DSM 17441 / JCM 13301 / NBRC 103674 / ABI70S6)</name>
    <dbReference type="NCBI Taxonomy" id="1298851"/>
    <lineage>
        <taxon>Bacteria</taxon>
        <taxon>Pseudomonadati</taxon>
        <taxon>Thermosulfidibacterota</taxon>
        <taxon>Thermosulfidibacteria</taxon>
        <taxon>Thermosulfidibacterales</taxon>
        <taxon>Thermosulfidibacteraceae</taxon>
    </lineage>
</organism>
<dbReference type="OrthoDB" id="3176309at2"/>
<dbReference type="SMART" id="SM01152">
    <property type="entry name" value="DUF167"/>
    <property type="match status" value="1"/>
</dbReference>
<proteinExistence type="inferred from homology"/>
<dbReference type="InterPro" id="IPR036591">
    <property type="entry name" value="YggU-like_sf"/>
</dbReference>
<dbReference type="EMBL" id="AP013035">
    <property type="protein sequence ID" value="BAT71286.1"/>
    <property type="molecule type" value="Genomic_DNA"/>
</dbReference>
<dbReference type="Proteomes" id="UP000063234">
    <property type="component" value="Chromosome"/>
</dbReference>
<dbReference type="NCBIfam" id="TIGR00251">
    <property type="entry name" value="DUF167 family protein"/>
    <property type="match status" value="1"/>
</dbReference>
<evidence type="ECO:0000313" key="3">
    <source>
        <dbReference type="EMBL" id="BAT71286.1"/>
    </source>
</evidence>
<gene>
    <name evidence="3" type="ORF">TST_0479</name>
</gene>
<dbReference type="STRING" id="1298851.TST_0479"/>
<comment type="similarity">
    <text evidence="1 2">Belongs to the UPF0235 family.</text>
</comment>
<dbReference type="SUPFAM" id="SSF69786">
    <property type="entry name" value="YggU-like"/>
    <property type="match status" value="1"/>
</dbReference>
<dbReference type="Pfam" id="PF02594">
    <property type="entry name" value="DUF167"/>
    <property type="match status" value="1"/>
</dbReference>
<dbReference type="KEGG" id="ttk:TST_0479"/>
<dbReference type="PANTHER" id="PTHR13420:SF7">
    <property type="entry name" value="UPF0235 PROTEIN C15ORF40"/>
    <property type="match status" value="1"/>
</dbReference>
<accession>A0A0S3QSH2</accession>
<reference evidence="4" key="1">
    <citation type="journal article" date="2018" name="Science">
        <title>A primordial and reversible TCA cycle in a facultatively chemolithoautotrophic thermophile.</title>
        <authorList>
            <person name="Nunoura T."/>
            <person name="Chikaraishi Y."/>
            <person name="Izaki R."/>
            <person name="Suwa T."/>
            <person name="Sato T."/>
            <person name="Harada T."/>
            <person name="Mori K."/>
            <person name="Kato Y."/>
            <person name="Miyazaki M."/>
            <person name="Shimamura S."/>
            <person name="Yanagawa K."/>
            <person name="Shuto A."/>
            <person name="Ohkouchi N."/>
            <person name="Fujita N."/>
            <person name="Takaki Y."/>
            <person name="Atomi H."/>
            <person name="Takai K."/>
        </authorList>
    </citation>
    <scope>NUCLEOTIDE SEQUENCE [LARGE SCALE GENOMIC DNA]</scope>
    <source>
        <strain evidence="4">DSM 17441 / JCM 13301 / NBRC 103674 / ABI70S6</strain>
    </source>
</reference>
<dbReference type="InterPro" id="IPR003746">
    <property type="entry name" value="DUF167"/>
</dbReference>
<keyword evidence="4" id="KW-1185">Reference proteome</keyword>
<evidence type="ECO:0000313" key="4">
    <source>
        <dbReference type="Proteomes" id="UP000063234"/>
    </source>
</evidence>
<evidence type="ECO:0000256" key="2">
    <source>
        <dbReference type="HAMAP-Rule" id="MF_00634"/>
    </source>
</evidence>
<dbReference type="HAMAP" id="MF_00634">
    <property type="entry name" value="UPF0235"/>
    <property type="match status" value="1"/>
</dbReference>